<dbReference type="InterPro" id="IPR039424">
    <property type="entry name" value="SBP_5"/>
</dbReference>
<dbReference type="Proteomes" id="UP000244755">
    <property type="component" value="Chromosome 1"/>
</dbReference>
<dbReference type="SUPFAM" id="SSF53850">
    <property type="entry name" value="Periplasmic binding protein-like II"/>
    <property type="match status" value="1"/>
</dbReference>
<dbReference type="Gene3D" id="3.10.105.10">
    <property type="entry name" value="Dipeptide-binding Protein, Domain 3"/>
    <property type="match status" value="1"/>
</dbReference>
<dbReference type="InterPro" id="IPR000914">
    <property type="entry name" value="SBP_5_dom"/>
</dbReference>
<dbReference type="PIRSF" id="PIRSF002741">
    <property type="entry name" value="MppA"/>
    <property type="match status" value="1"/>
</dbReference>
<dbReference type="FunFam" id="3.90.76.10:FF:000001">
    <property type="entry name" value="Oligopeptide ABC transporter substrate-binding protein"/>
    <property type="match status" value="1"/>
</dbReference>
<evidence type="ECO:0000313" key="8">
    <source>
        <dbReference type="Proteomes" id="UP000244755"/>
    </source>
</evidence>
<evidence type="ECO:0000256" key="1">
    <source>
        <dbReference type="ARBA" id="ARBA00004418"/>
    </source>
</evidence>
<gene>
    <name evidence="7" type="ORF">DA075_19935</name>
</gene>
<dbReference type="InterPro" id="IPR030678">
    <property type="entry name" value="Peptide/Ni-bd"/>
</dbReference>
<evidence type="ECO:0000256" key="2">
    <source>
        <dbReference type="ARBA" id="ARBA00005695"/>
    </source>
</evidence>
<dbReference type="PANTHER" id="PTHR30290:SF10">
    <property type="entry name" value="PERIPLASMIC OLIGOPEPTIDE-BINDING PROTEIN-RELATED"/>
    <property type="match status" value="1"/>
</dbReference>
<feature type="domain" description="Solute-binding protein family 5" evidence="6">
    <location>
        <begin position="82"/>
        <end position="460"/>
    </location>
</feature>
<feature type="region of interest" description="Disordered" evidence="5">
    <location>
        <begin position="30"/>
        <end position="52"/>
    </location>
</feature>
<dbReference type="GO" id="GO:1904680">
    <property type="term" value="F:peptide transmembrane transporter activity"/>
    <property type="evidence" value="ECO:0007669"/>
    <property type="project" value="TreeGrafter"/>
</dbReference>
<evidence type="ECO:0000256" key="5">
    <source>
        <dbReference type="SAM" id="MobiDB-lite"/>
    </source>
</evidence>
<dbReference type="PROSITE" id="PS51318">
    <property type="entry name" value="TAT"/>
    <property type="match status" value="1"/>
</dbReference>
<keyword evidence="8" id="KW-1185">Reference proteome</keyword>
<accession>A0A2R4WTX8</accession>
<dbReference type="GO" id="GO:0030288">
    <property type="term" value="C:outer membrane-bounded periplasmic space"/>
    <property type="evidence" value="ECO:0007669"/>
    <property type="project" value="TreeGrafter"/>
</dbReference>
<dbReference type="OrthoDB" id="9803988at2"/>
<dbReference type="AlphaFoldDB" id="A0A2R4WTX8"/>
<keyword evidence="4" id="KW-0732">Signal</keyword>
<dbReference type="EMBL" id="CP028843">
    <property type="protein sequence ID" value="AWB24979.1"/>
    <property type="molecule type" value="Genomic_DNA"/>
</dbReference>
<dbReference type="PANTHER" id="PTHR30290">
    <property type="entry name" value="PERIPLASMIC BINDING COMPONENT OF ABC TRANSPORTER"/>
    <property type="match status" value="1"/>
</dbReference>
<keyword evidence="3" id="KW-0813">Transport</keyword>
<proteinExistence type="inferred from homology"/>
<comment type="similarity">
    <text evidence="2">Belongs to the bacterial solute-binding protein 5 family.</text>
</comment>
<dbReference type="GO" id="GO:0015833">
    <property type="term" value="P:peptide transport"/>
    <property type="evidence" value="ECO:0007669"/>
    <property type="project" value="TreeGrafter"/>
</dbReference>
<dbReference type="Pfam" id="PF00496">
    <property type="entry name" value="SBP_bac_5"/>
    <property type="match status" value="1"/>
</dbReference>
<protein>
    <submittedName>
        <fullName evidence="7">Peptide ABC transporter substrate-binding protein</fullName>
    </submittedName>
</protein>
<evidence type="ECO:0000256" key="3">
    <source>
        <dbReference type="ARBA" id="ARBA00022448"/>
    </source>
</evidence>
<dbReference type="Gene3D" id="3.40.190.10">
    <property type="entry name" value="Periplasmic binding protein-like II"/>
    <property type="match status" value="1"/>
</dbReference>
<dbReference type="KEGG" id="mee:DA075_19935"/>
<organism evidence="7 8">
    <name type="scientific">Methylobacterium currus</name>
    <dbReference type="NCBI Taxonomy" id="2051553"/>
    <lineage>
        <taxon>Bacteria</taxon>
        <taxon>Pseudomonadati</taxon>
        <taxon>Pseudomonadota</taxon>
        <taxon>Alphaproteobacteria</taxon>
        <taxon>Hyphomicrobiales</taxon>
        <taxon>Methylobacteriaceae</taxon>
        <taxon>Methylobacterium</taxon>
    </lineage>
</organism>
<dbReference type="InterPro" id="IPR006311">
    <property type="entry name" value="TAT_signal"/>
</dbReference>
<dbReference type="GO" id="GO:0043190">
    <property type="term" value="C:ATP-binding cassette (ABC) transporter complex"/>
    <property type="evidence" value="ECO:0007669"/>
    <property type="project" value="InterPro"/>
</dbReference>
<name>A0A2R4WTX8_9HYPH</name>
<evidence type="ECO:0000256" key="4">
    <source>
        <dbReference type="ARBA" id="ARBA00022729"/>
    </source>
</evidence>
<comment type="subcellular location">
    <subcellularLocation>
        <location evidence="1">Periplasm</location>
    </subcellularLocation>
</comment>
<evidence type="ECO:0000313" key="7">
    <source>
        <dbReference type="EMBL" id="AWB24979.1"/>
    </source>
</evidence>
<dbReference type="CDD" id="cd08504">
    <property type="entry name" value="PBP2_OppA"/>
    <property type="match status" value="1"/>
</dbReference>
<sequence length="540" mass="58809">MRPAMRRRDLLAGLGAAGLGAASLVRPARAAGPQVHPQAYRRGNGADPETLDPHKTSTLAEATILLDLYEGLSAYGPDGSLGPGAAEGWTTSADGLTWTFRLRPDGRWSNGDAVVADDFVHGFRRMLDPATGAKYASVLAPVRNAQAVNRGAMPVDAVGVAAPDPLTVVIQLEQPTPYFVELMTHQASTPVHRPSLARFGEAFTRPGNLVSNGAYLLRDFSPNDRITAIRNPHYREAGRVAIPQVEYIPTPDLAAAVRRFAAGEIDSLDDLPADQVRSLKSRFGDAVVLNPALGVLALMVNVRKRPLDDARVRRALSLALDREFLAEAVWGETMLPAYSLTPAGLDNALPPPTMPGRDLSPLEREDAAVALLREAGYGPGAKPLAVELRTNITDNNRNTMVAIADLWRPLNVTTSFAATDAKTHFAYLRDGGPFDLARMSWIADYADPQNFLFLVESDNDGFNSGRYASPAYDALMREAARETDLEARARILYRAEELFLADLPWIPLLHYRHKHLIGPRLRGFVPNLRGVSPTRWLSLA</sequence>
<dbReference type="Gene3D" id="3.90.76.10">
    <property type="entry name" value="Dipeptide-binding Protein, Domain 1"/>
    <property type="match status" value="1"/>
</dbReference>
<reference evidence="7 8" key="1">
    <citation type="submission" date="2018-04" db="EMBL/GenBank/DDBJ databases">
        <title>Methylobacterium sp. PR1016A genome.</title>
        <authorList>
            <person name="Park W."/>
        </authorList>
    </citation>
    <scope>NUCLEOTIDE SEQUENCE [LARGE SCALE GENOMIC DNA]</scope>
    <source>
        <strain evidence="7 8">PR1016A</strain>
    </source>
</reference>
<evidence type="ECO:0000259" key="6">
    <source>
        <dbReference type="Pfam" id="PF00496"/>
    </source>
</evidence>